<dbReference type="EMBL" id="NRRL01000072">
    <property type="protein sequence ID" value="MBK1670038.1"/>
    <property type="molecule type" value="Genomic_DNA"/>
</dbReference>
<comment type="caution">
    <text evidence="2">The sequence shown here is derived from an EMBL/GenBank/DDBJ whole genome shotgun (WGS) entry which is preliminary data.</text>
</comment>
<name>A0ABS1DKK9_9PROT</name>
<feature type="signal peptide" evidence="1">
    <location>
        <begin position="1"/>
        <end position="26"/>
    </location>
</feature>
<keyword evidence="1" id="KW-0732">Signal</keyword>
<evidence type="ECO:0008006" key="4">
    <source>
        <dbReference type="Google" id="ProtNLM"/>
    </source>
</evidence>
<accession>A0ABS1DKK9</accession>
<feature type="chain" id="PRO_5045322630" description="DUF4402 domain-containing protein" evidence="1">
    <location>
        <begin position="27"/>
        <end position="188"/>
    </location>
</feature>
<sequence length="188" mass="19103">MEIRKNLLAGVAAMGMAFGAAGAANAASQGSEGTTSTGSVGVSATVSETVRISGLDDLDVGTVSALDNVVRLFDDVCVYTTSPTGFDITVESNYGNGTFEMYGSNTAHRLEYEVYFEGVAGGDVFSATTLTEGAVTSFSPGSSQFSDASCSGTGGVNASIGLQLDGTRIQASPADSYSDTLTVLVEPR</sequence>
<evidence type="ECO:0000313" key="2">
    <source>
        <dbReference type="EMBL" id="MBK1670038.1"/>
    </source>
</evidence>
<dbReference type="RefSeq" id="WP_200342386.1">
    <property type="nucleotide sequence ID" value="NZ_NRRL01000072.1"/>
</dbReference>
<protein>
    <recommendedName>
        <fullName evidence="4">DUF4402 domain-containing protein</fullName>
    </recommendedName>
</protein>
<gene>
    <name evidence="2" type="ORF">CKO28_18550</name>
</gene>
<keyword evidence="3" id="KW-1185">Reference proteome</keyword>
<dbReference type="Proteomes" id="UP001296873">
    <property type="component" value="Unassembled WGS sequence"/>
</dbReference>
<proteinExistence type="predicted"/>
<organism evidence="2 3">
    <name type="scientific">Rhodovibrio sodomensis</name>
    <dbReference type="NCBI Taxonomy" id="1088"/>
    <lineage>
        <taxon>Bacteria</taxon>
        <taxon>Pseudomonadati</taxon>
        <taxon>Pseudomonadota</taxon>
        <taxon>Alphaproteobacteria</taxon>
        <taxon>Rhodospirillales</taxon>
        <taxon>Rhodovibrionaceae</taxon>
        <taxon>Rhodovibrio</taxon>
    </lineage>
</organism>
<reference evidence="2 3" key="1">
    <citation type="journal article" date="2020" name="Microorganisms">
        <title>Osmotic Adaptation and Compatible Solute Biosynthesis of Phototrophic Bacteria as Revealed from Genome Analyses.</title>
        <authorList>
            <person name="Imhoff J.F."/>
            <person name="Rahn T."/>
            <person name="Kunzel S."/>
            <person name="Keller A."/>
            <person name="Neulinger S.C."/>
        </authorList>
    </citation>
    <scope>NUCLEOTIDE SEQUENCE [LARGE SCALE GENOMIC DNA]</scope>
    <source>
        <strain evidence="2 3">DSM 9895</strain>
    </source>
</reference>
<evidence type="ECO:0000313" key="3">
    <source>
        <dbReference type="Proteomes" id="UP001296873"/>
    </source>
</evidence>
<evidence type="ECO:0000256" key="1">
    <source>
        <dbReference type="SAM" id="SignalP"/>
    </source>
</evidence>